<feature type="compositionally biased region" description="Polar residues" evidence="1">
    <location>
        <begin position="1"/>
        <end position="10"/>
    </location>
</feature>
<dbReference type="CDD" id="cd03819">
    <property type="entry name" value="GT4_WavL-like"/>
    <property type="match status" value="1"/>
</dbReference>
<keyword evidence="4" id="KW-0808">Transferase</keyword>
<feature type="region of interest" description="Disordered" evidence="1">
    <location>
        <begin position="1"/>
        <end position="39"/>
    </location>
</feature>
<reference evidence="4 5" key="1">
    <citation type="submission" date="2013-08" db="EMBL/GenBank/DDBJ databases">
        <title>The genome sequence of Skermanella stibiiresistens.</title>
        <authorList>
            <person name="Zhu W."/>
            <person name="Wang G."/>
        </authorList>
    </citation>
    <scope>NUCLEOTIDE SEQUENCE [LARGE SCALE GENOMIC DNA]</scope>
    <source>
        <strain evidence="4 5">SB22</strain>
    </source>
</reference>
<name>W9H9L1_9PROT</name>
<feature type="domain" description="Glycosyl transferase family 1" evidence="2">
    <location>
        <begin position="228"/>
        <end position="390"/>
    </location>
</feature>
<dbReference type="InterPro" id="IPR050194">
    <property type="entry name" value="Glycosyltransferase_grp1"/>
</dbReference>
<keyword evidence="5" id="KW-1185">Reference proteome</keyword>
<dbReference type="SUPFAM" id="SSF53756">
    <property type="entry name" value="UDP-Glycosyltransferase/glycogen phosphorylase"/>
    <property type="match status" value="1"/>
</dbReference>
<protein>
    <submittedName>
        <fullName evidence="4">Glycosyl transferase</fullName>
    </submittedName>
</protein>
<evidence type="ECO:0000313" key="5">
    <source>
        <dbReference type="Proteomes" id="UP000019486"/>
    </source>
</evidence>
<dbReference type="OrthoDB" id="5147801at2"/>
<evidence type="ECO:0000259" key="3">
    <source>
        <dbReference type="Pfam" id="PF13439"/>
    </source>
</evidence>
<feature type="domain" description="Glycosyltransferase subfamily 4-like N-terminal" evidence="3">
    <location>
        <begin position="56"/>
        <end position="210"/>
    </location>
</feature>
<gene>
    <name evidence="4" type="ORF">N825_01645</name>
</gene>
<dbReference type="EMBL" id="AVFL01000001">
    <property type="protein sequence ID" value="EWY42609.1"/>
    <property type="molecule type" value="Genomic_DNA"/>
</dbReference>
<organism evidence="4 5">
    <name type="scientific">Skermanella stibiiresistens SB22</name>
    <dbReference type="NCBI Taxonomy" id="1385369"/>
    <lineage>
        <taxon>Bacteria</taxon>
        <taxon>Pseudomonadati</taxon>
        <taxon>Pseudomonadota</taxon>
        <taxon>Alphaproteobacteria</taxon>
        <taxon>Rhodospirillales</taxon>
        <taxon>Azospirillaceae</taxon>
        <taxon>Skermanella</taxon>
    </lineage>
</organism>
<dbReference type="InterPro" id="IPR001296">
    <property type="entry name" value="Glyco_trans_1"/>
</dbReference>
<dbReference type="Gene3D" id="3.40.50.2000">
    <property type="entry name" value="Glycogen Phosphorylase B"/>
    <property type="match status" value="2"/>
</dbReference>
<dbReference type="PANTHER" id="PTHR45947">
    <property type="entry name" value="SULFOQUINOVOSYL TRANSFERASE SQD2"/>
    <property type="match status" value="1"/>
</dbReference>
<evidence type="ECO:0000259" key="2">
    <source>
        <dbReference type="Pfam" id="PF00534"/>
    </source>
</evidence>
<sequence length="431" mass="46372">MSGAKNTTTAGHDGNLDLGADSSRNLGPDRDAPVSAPAKAPGRPVVLQVLPALVTGGAERGAIDVAAALRNAGGTPLVASAGGPMARELERWRVPHITLPLDSKNPLVMWRNVNRLSRIIREHGVDIVHARSRAPAWSALAAARRTGVPFMTTFHAPYNFKGESKRFYNSVMARGDRVIAISEFIRDHILASYQIDPDTIRVIHRGIDTNSFSPDKVSPERVIQLARAWRLPDGHQVIMLPGRLTRWKGQTVLIDALAKLGRQDVCCLMVGSDQGRTGYSQELEAQAKRLGLGSVVRLVDHCDDMAAAYMLADVVVSASSDPEAFGRVIVEAQAMGRPVIVTNHGAVRETVVAGETAWVVPPNDPDALADALGDALSLDAGQREILGERAMAYVNSRFTRDRMCRDTLAVYGELLAERQASRGEPGPAGGE</sequence>
<dbReference type="RefSeq" id="WP_084164153.1">
    <property type="nucleotide sequence ID" value="NZ_AVFL01000001.1"/>
</dbReference>
<dbReference type="GO" id="GO:0016758">
    <property type="term" value="F:hexosyltransferase activity"/>
    <property type="evidence" value="ECO:0007669"/>
    <property type="project" value="TreeGrafter"/>
</dbReference>
<proteinExistence type="predicted"/>
<evidence type="ECO:0000256" key="1">
    <source>
        <dbReference type="SAM" id="MobiDB-lite"/>
    </source>
</evidence>
<evidence type="ECO:0000313" key="4">
    <source>
        <dbReference type="EMBL" id="EWY42609.1"/>
    </source>
</evidence>
<dbReference type="AlphaFoldDB" id="W9H9L1"/>
<dbReference type="PATRIC" id="fig|1385369.3.peg.319"/>
<dbReference type="Pfam" id="PF13439">
    <property type="entry name" value="Glyco_transf_4"/>
    <property type="match status" value="1"/>
</dbReference>
<dbReference type="Proteomes" id="UP000019486">
    <property type="component" value="Unassembled WGS sequence"/>
</dbReference>
<dbReference type="Pfam" id="PF00534">
    <property type="entry name" value="Glycos_transf_1"/>
    <property type="match status" value="1"/>
</dbReference>
<dbReference type="STRING" id="1385369.N825_01645"/>
<dbReference type="InterPro" id="IPR028098">
    <property type="entry name" value="Glyco_trans_4-like_N"/>
</dbReference>
<accession>W9H9L1</accession>
<dbReference type="PANTHER" id="PTHR45947:SF3">
    <property type="entry name" value="SULFOQUINOVOSYL TRANSFERASE SQD2"/>
    <property type="match status" value="1"/>
</dbReference>
<comment type="caution">
    <text evidence="4">The sequence shown here is derived from an EMBL/GenBank/DDBJ whole genome shotgun (WGS) entry which is preliminary data.</text>
</comment>